<accession>A0ABN7SEB0</accession>
<dbReference type="SUPFAM" id="SSF52540">
    <property type="entry name" value="P-loop containing nucleoside triphosphate hydrolases"/>
    <property type="match status" value="1"/>
</dbReference>
<feature type="domain" description="ABC transmembrane type-1" evidence="6">
    <location>
        <begin position="65"/>
        <end position="346"/>
    </location>
</feature>
<dbReference type="EMBL" id="OU015569">
    <property type="protein sequence ID" value="CAG5096404.1"/>
    <property type="molecule type" value="Genomic_DNA"/>
</dbReference>
<comment type="subcellular location">
    <subcellularLocation>
        <location evidence="1">Membrane</location>
        <topology evidence="1">Multi-pass membrane protein</topology>
    </subcellularLocation>
</comment>
<dbReference type="InterPro" id="IPR003439">
    <property type="entry name" value="ABC_transporter-like_ATP-bd"/>
</dbReference>
<proteinExistence type="predicted"/>
<dbReference type="SUPFAM" id="SSF90123">
    <property type="entry name" value="ABC transporter transmembrane region"/>
    <property type="match status" value="1"/>
</dbReference>
<dbReference type="Pfam" id="PF00664">
    <property type="entry name" value="ABC_membrane"/>
    <property type="match status" value="1"/>
</dbReference>
<evidence type="ECO:0000256" key="1">
    <source>
        <dbReference type="ARBA" id="ARBA00004141"/>
    </source>
</evidence>
<keyword evidence="4 5" id="KW-0472">Membrane</keyword>
<dbReference type="InterPro" id="IPR027417">
    <property type="entry name" value="P-loop_NTPase"/>
</dbReference>
<evidence type="ECO:0000259" key="6">
    <source>
        <dbReference type="PROSITE" id="PS50929"/>
    </source>
</evidence>
<protein>
    <submittedName>
        <fullName evidence="7">Oidioi.mRNA.OKI2018_I69.XSR.g14602.t1.cds</fullName>
    </submittedName>
</protein>
<dbReference type="Pfam" id="PF00005">
    <property type="entry name" value="ABC_tran"/>
    <property type="match status" value="1"/>
</dbReference>
<name>A0ABN7SEB0_OIKDI</name>
<gene>
    <name evidence="7" type="ORF">OKIOD_LOCUS6160</name>
</gene>
<evidence type="ECO:0000256" key="3">
    <source>
        <dbReference type="ARBA" id="ARBA00022989"/>
    </source>
</evidence>
<reference evidence="7 8" key="1">
    <citation type="submission" date="2021-04" db="EMBL/GenBank/DDBJ databases">
        <authorList>
            <person name="Bliznina A."/>
        </authorList>
    </citation>
    <scope>NUCLEOTIDE SEQUENCE [LARGE SCALE GENOMIC DNA]</scope>
</reference>
<keyword evidence="8" id="KW-1185">Reference proteome</keyword>
<sequence length="507" mass="55499">MFRLPRRLYLANRSKIVTRTFSSSSRLLDSSDENEKKLERITAADKKASFRRILSEMECVKKRMAAAFGLSIVSSGVMMGIPAMTGYIIDNAANGTIDASQIISIGAAVFLLQASCNWSRVYLTNTSGNIFIRNLRERVYSKLLHKEIAYFDRNQSGEIVSRLTSDCQVVGLAATSNLNDGFRSILQFLISTGAICYMAPPELIFASIGGIASIILISKTGGKLIRRFTKEQQTWTAQAGRLATERIANIRTVRAFKQEEREVDSYSTMVRNVQAATAKEAKANATLWSMNPFMGNLLLLYILKTTVPYLQSGMVTSGDVTALLLYGTFSGGALAMIGNTYTTISKAAGAGTRLWTILDEATPAIGGSRKLENVHGGISLRNENLSLEIKPGLTTAIVGHSGSGKSTITKLILQFYACQRGNIYLDGVNLHELDYKWLRENVAIVSQEAELFSDTIRANIAYGALGQDVSAESINEACRRANAWEFIDKLENGLDTNIGEGMCLNSF</sequence>
<evidence type="ECO:0000256" key="4">
    <source>
        <dbReference type="ARBA" id="ARBA00023136"/>
    </source>
</evidence>
<evidence type="ECO:0000256" key="5">
    <source>
        <dbReference type="SAM" id="Phobius"/>
    </source>
</evidence>
<dbReference type="Gene3D" id="3.40.50.300">
    <property type="entry name" value="P-loop containing nucleotide triphosphate hydrolases"/>
    <property type="match status" value="1"/>
</dbReference>
<evidence type="ECO:0000313" key="8">
    <source>
        <dbReference type="Proteomes" id="UP001158576"/>
    </source>
</evidence>
<organism evidence="7 8">
    <name type="scientific">Oikopleura dioica</name>
    <name type="common">Tunicate</name>
    <dbReference type="NCBI Taxonomy" id="34765"/>
    <lineage>
        <taxon>Eukaryota</taxon>
        <taxon>Metazoa</taxon>
        <taxon>Chordata</taxon>
        <taxon>Tunicata</taxon>
        <taxon>Appendicularia</taxon>
        <taxon>Copelata</taxon>
        <taxon>Oikopleuridae</taxon>
        <taxon>Oikopleura</taxon>
    </lineage>
</organism>
<dbReference type="InterPro" id="IPR039421">
    <property type="entry name" value="Type_1_exporter"/>
</dbReference>
<dbReference type="PROSITE" id="PS50929">
    <property type="entry name" value="ABC_TM1F"/>
    <property type="match status" value="1"/>
</dbReference>
<keyword evidence="3 5" id="KW-1133">Transmembrane helix</keyword>
<keyword evidence="2 5" id="KW-0812">Transmembrane</keyword>
<dbReference type="InterPro" id="IPR036640">
    <property type="entry name" value="ABC1_TM_sf"/>
</dbReference>
<dbReference type="InterPro" id="IPR011527">
    <property type="entry name" value="ABC1_TM_dom"/>
</dbReference>
<dbReference type="Gene3D" id="1.20.1560.10">
    <property type="entry name" value="ABC transporter type 1, transmembrane domain"/>
    <property type="match status" value="1"/>
</dbReference>
<dbReference type="Proteomes" id="UP001158576">
    <property type="component" value="Chromosome XSR"/>
</dbReference>
<evidence type="ECO:0000313" key="7">
    <source>
        <dbReference type="EMBL" id="CAG5096404.1"/>
    </source>
</evidence>
<feature type="transmembrane region" description="Helical" evidence="5">
    <location>
        <begin position="323"/>
        <end position="344"/>
    </location>
</feature>
<dbReference type="PANTHER" id="PTHR43394">
    <property type="entry name" value="ATP-DEPENDENT PERMEASE MDL1, MITOCHONDRIAL"/>
    <property type="match status" value="1"/>
</dbReference>
<feature type="transmembrane region" description="Helical" evidence="5">
    <location>
        <begin position="65"/>
        <end position="89"/>
    </location>
</feature>
<feature type="transmembrane region" description="Helical" evidence="5">
    <location>
        <begin position="285"/>
        <end position="303"/>
    </location>
</feature>
<evidence type="ECO:0000256" key="2">
    <source>
        <dbReference type="ARBA" id="ARBA00022692"/>
    </source>
</evidence>
<dbReference type="PANTHER" id="PTHR43394:SF1">
    <property type="entry name" value="ATP-BINDING CASSETTE SUB-FAMILY B MEMBER 10, MITOCHONDRIAL"/>
    <property type="match status" value="1"/>
</dbReference>